<dbReference type="InterPro" id="IPR000608">
    <property type="entry name" value="UBC"/>
</dbReference>
<evidence type="ECO:0000256" key="2">
    <source>
        <dbReference type="ARBA" id="ARBA00022786"/>
    </source>
</evidence>
<gene>
    <name evidence="6" type="ORF">V8G54_035920</name>
</gene>
<name>A0AAQ3MFT0_VIGMU</name>
<feature type="coiled-coil region" evidence="3">
    <location>
        <begin position="120"/>
        <end position="158"/>
    </location>
</feature>
<dbReference type="SUPFAM" id="SSF54495">
    <property type="entry name" value="UBC-like"/>
    <property type="match status" value="1"/>
</dbReference>
<evidence type="ECO:0000313" key="7">
    <source>
        <dbReference type="Proteomes" id="UP001374535"/>
    </source>
</evidence>
<keyword evidence="2" id="KW-0833">Ubl conjugation pathway</keyword>
<keyword evidence="1" id="KW-0808">Transferase</keyword>
<evidence type="ECO:0000259" key="5">
    <source>
        <dbReference type="PROSITE" id="PS50127"/>
    </source>
</evidence>
<feature type="region of interest" description="Disordered" evidence="4">
    <location>
        <begin position="239"/>
        <end position="275"/>
    </location>
</feature>
<evidence type="ECO:0000256" key="3">
    <source>
        <dbReference type="SAM" id="Coils"/>
    </source>
</evidence>
<evidence type="ECO:0000256" key="4">
    <source>
        <dbReference type="SAM" id="MobiDB-lite"/>
    </source>
</evidence>
<keyword evidence="7" id="KW-1185">Reference proteome</keyword>
<dbReference type="AlphaFoldDB" id="A0AAQ3MFT0"/>
<evidence type="ECO:0000313" key="6">
    <source>
        <dbReference type="EMBL" id="WVY90406.1"/>
    </source>
</evidence>
<dbReference type="PANTHER" id="PTHR46116">
    <property type="entry name" value="(E3-INDEPENDENT) E2 UBIQUITIN-CONJUGATING ENZYME"/>
    <property type="match status" value="1"/>
</dbReference>
<dbReference type="GO" id="GO:0061631">
    <property type="term" value="F:ubiquitin conjugating enzyme activity"/>
    <property type="evidence" value="ECO:0007669"/>
    <property type="project" value="TreeGrafter"/>
</dbReference>
<dbReference type="InterPro" id="IPR016135">
    <property type="entry name" value="UBQ-conjugating_enzyme/RWD"/>
</dbReference>
<keyword evidence="3" id="KW-0175">Coiled coil</keyword>
<dbReference type="Proteomes" id="UP001374535">
    <property type="component" value="Chromosome 11"/>
</dbReference>
<evidence type="ECO:0000256" key="1">
    <source>
        <dbReference type="ARBA" id="ARBA00022679"/>
    </source>
</evidence>
<sequence length="482" mass="55758">MMVDPEKGGITNMEKKAEVEIEDPNNRDKEWEKKGANTRKGGQAHIGAITDEKKGVIQLNQDEVEQIRSFLKKMDKSPSTCSLAHSGELLDIRCVDRRLFLWRESAPLRVGVRSVMEAKMNVVEGRLDSLETTVEELKAKTQEIHQELKKSSKFLEEELGTRTRVQKKGKIGMDAEKDNLQNIKKGKKFSKEEEFLANDEEKKEGRYPHNMVSESNLVESVYRARNGRREELLQDIKKAKKPSGGEKNSINWELKGEDDDINNNGTRKGEEEPAFPIKKSTPSIRIVEGNRRSILCESWAAVTDWDLTVDGRNPVNHSNLQLPKVLLLQEPMNKDEILRISQNWAKRIHEEWKSLEEDLKDSIFIKVYESIKDFFREVITRAEGTPYHDRLFLVDVFLLSSYHIVPQKVHYHSGRLRLKPTRSHWFSRSFGWMQFLSLMDQKKSTILSYRPPPKPLDLNLQAVDSGFPSYDNTLMKMDHEIT</sequence>
<dbReference type="PROSITE" id="PS50127">
    <property type="entry name" value="UBC_2"/>
    <property type="match status" value="1"/>
</dbReference>
<feature type="domain" description="UBC core" evidence="5">
    <location>
        <begin position="343"/>
        <end position="482"/>
    </location>
</feature>
<feature type="compositionally biased region" description="Basic and acidic residues" evidence="4">
    <location>
        <begin position="1"/>
        <end position="35"/>
    </location>
</feature>
<protein>
    <recommendedName>
        <fullName evidence="5">UBC core domain-containing protein</fullName>
    </recommendedName>
</protein>
<accession>A0AAQ3MFT0</accession>
<reference evidence="6 7" key="1">
    <citation type="journal article" date="2023" name="Life. Sci Alliance">
        <title>Evolutionary insights into 3D genome organization and epigenetic landscape of Vigna mungo.</title>
        <authorList>
            <person name="Junaid A."/>
            <person name="Singh B."/>
            <person name="Bhatia S."/>
        </authorList>
    </citation>
    <scope>NUCLEOTIDE SEQUENCE [LARGE SCALE GENOMIC DNA]</scope>
    <source>
        <strain evidence="6">Urdbean</strain>
    </source>
</reference>
<dbReference type="Gene3D" id="3.10.110.10">
    <property type="entry name" value="Ubiquitin Conjugating Enzyme"/>
    <property type="match status" value="1"/>
</dbReference>
<proteinExistence type="predicted"/>
<organism evidence="6 7">
    <name type="scientific">Vigna mungo</name>
    <name type="common">Black gram</name>
    <name type="synonym">Phaseolus mungo</name>
    <dbReference type="NCBI Taxonomy" id="3915"/>
    <lineage>
        <taxon>Eukaryota</taxon>
        <taxon>Viridiplantae</taxon>
        <taxon>Streptophyta</taxon>
        <taxon>Embryophyta</taxon>
        <taxon>Tracheophyta</taxon>
        <taxon>Spermatophyta</taxon>
        <taxon>Magnoliopsida</taxon>
        <taxon>eudicotyledons</taxon>
        <taxon>Gunneridae</taxon>
        <taxon>Pentapetalae</taxon>
        <taxon>rosids</taxon>
        <taxon>fabids</taxon>
        <taxon>Fabales</taxon>
        <taxon>Fabaceae</taxon>
        <taxon>Papilionoideae</taxon>
        <taxon>50 kb inversion clade</taxon>
        <taxon>NPAAA clade</taxon>
        <taxon>indigoferoid/millettioid clade</taxon>
        <taxon>Phaseoleae</taxon>
        <taxon>Vigna</taxon>
    </lineage>
</organism>
<feature type="region of interest" description="Disordered" evidence="4">
    <location>
        <begin position="1"/>
        <end position="42"/>
    </location>
</feature>
<dbReference type="PANTHER" id="PTHR46116:SF41">
    <property type="entry name" value="UBIQUITIN-CONJUGATING ENZYME E2 25-RELATED"/>
    <property type="match status" value="1"/>
</dbReference>
<dbReference type="EMBL" id="CP144690">
    <property type="protein sequence ID" value="WVY90406.1"/>
    <property type="molecule type" value="Genomic_DNA"/>
</dbReference>